<dbReference type="PATRIC" id="fig|889306.3.peg.1059"/>
<dbReference type="SUPFAM" id="SSF52266">
    <property type="entry name" value="SGNH hydrolase"/>
    <property type="match status" value="1"/>
</dbReference>
<name>A0A0C2VYX1_9BACL</name>
<dbReference type="OrthoDB" id="2449793at2"/>
<dbReference type="AlphaFoldDB" id="A0A0C2VYX1"/>
<comment type="caution">
    <text evidence="2">The sequence shown here is derived from an EMBL/GenBank/DDBJ whole genome shotgun (WGS) entry which is preliminary data.</text>
</comment>
<dbReference type="Pfam" id="PF13472">
    <property type="entry name" value="Lipase_GDSL_2"/>
    <property type="match status" value="1"/>
</dbReference>
<dbReference type="InterPro" id="IPR013830">
    <property type="entry name" value="SGNH_hydro"/>
</dbReference>
<protein>
    <recommendedName>
        <fullName evidence="1">SGNH hydrolase-type esterase domain-containing protein</fullName>
    </recommendedName>
</protein>
<proteinExistence type="predicted"/>
<dbReference type="RefSeq" id="WP_052474597.1">
    <property type="nucleotide sequence ID" value="NZ_JXRP01000009.1"/>
</dbReference>
<dbReference type="CDD" id="cd00229">
    <property type="entry name" value="SGNH_hydrolase"/>
    <property type="match status" value="1"/>
</dbReference>
<keyword evidence="3" id="KW-1185">Reference proteome</keyword>
<evidence type="ECO:0000259" key="1">
    <source>
        <dbReference type="Pfam" id="PF13472"/>
    </source>
</evidence>
<dbReference type="Proteomes" id="UP000031938">
    <property type="component" value="Unassembled WGS sequence"/>
</dbReference>
<reference evidence="2 3" key="1">
    <citation type="submission" date="2015-01" db="EMBL/GenBank/DDBJ databases">
        <title>Genome sequencing of Jeotgalibacillus soli.</title>
        <authorList>
            <person name="Goh K.M."/>
            <person name="Chan K.-G."/>
            <person name="Yaakop A.S."/>
            <person name="Ee R."/>
            <person name="Gan H.M."/>
            <person name="Chan C.S."/>
        </authorList>
    </citation>
    <scope>NUCLEOTIDE SEQUENCE [LARGE SCALE GENOMIC DNA]</scope>
    <source>
        <strain evidence="2 3">P9</strain>
    </source>
</reference>
<dbReference type="STRING" id="889306.KP78_10540"/>
<evidence type="ECO:0000313" key="3">
    <source>
        <dbReference type="Proteomes" id="UP000031938"/>
    </source>
</evidence>
<organism evidence="2 3">
    <name type="scientific">Jeotgalibacillus soli</name>
    <dbReference type="NCBI Taxonomy" id="889306"/>
    <lineage>
        <taxon>Bacteria</taxon>
        <taxon>Bacillati</taxon>
        <taxon>Bacillota</taxon>
        <taxon>Bacilli</taxon>
        <taxon>Bacillales</taxon>
        <taxon>Caryophanaceae</taxon>
        <taxon>Jeotgalibacillus</taxon>
    </lineage>
</organism>
<feature type="domain" description="SGNH hydrolase-type esterase" evidence="1">
    <location>
        <begin position="68"/>
        <end position="252"/>
    </location>
</feature>
<evidence type="ECO:0000313" key="2">
    <source>
        <dbReference type="EMBL" id="KIL49586.1"/>
    </source>
</evidence>
<accession>A0A0C2VYX1</accession>
<dbReference type="InterPro" id="IPR036514">
    <property type="entry name" value="SGNH_hydro_sf"/>
</dbReference>
<dbReference type="Gene3D" id="3.40.50.1110">
    <property type="entry name" value="SGNH hydrolase"/>
    <property type="match status" value="1"/>
</dbReference>
<dbReference type="EMBL" id="JXRP01000009">
    <property type="protein sequence ID" value="KIL49586.1"/>
    <property type="molecule type" value="Genomic_DNA"/>
</dbReference>
<sequence length="270" mass="30648">MKKIVKLLLASAVLLMLLGMVRGEYRQKQTEIQSELQRLNPRTNSDITYLDFLTYRVLQNNHANIAMLGSSVTKGVGASSPEFSWRALLQKEIRQASRPLQHITIANHGHSGYSSVMLLRNDILFNVIKGKPDLLILETSVINNYRQSVSLEDTKSSLEQLYSTFTRQIPGVEILFISPNPILKNNLNSSGLNSLGLTFEDYVDFTEQISRENAWNYFDTHGQISKELGNRNFEVKDALSDMIHPNDLGYQIWADKLLSESLKKPISTHH</sequence>
<gene>
    <name evidence="2" type="ORF">KP78_10540</name>
</gene>